<evidence type="ECO:0000313" key="2">
    <source>
        <dbReference type="Proteomes" id="UP000030693"/>
    </source>
</evidence>
<accession>A0A058ZBZ4</accession>
<dbReference type="Proteomes" id="UP000030693">
    <property type="component" value="Unassembled WGS sequence"/>
</dbReference>
<dbReference type="RefSeq" id="XP_009494070.1">
    <property type="nucleotide sequence ID" value="XM_009495795.1"/>
</dbReference>
<keyword evidence="2" id="KW-1185">Reference proteome</keyword>
<protein>
    <submittedName>
        <fullName evidence="1">Uncharacterized protein</fullName>
    </submittedName>
</protein>
<dbReference type="InterPro" id="IPR027417">
    <property type="entry name" value="P-loop_NTPase"/>
</dbReference>
<organism evidence="1">
    <name type="scientific">Fonticula alba</name>
    <name type="common">Slime mold</name>
    <dbReference type="NCBI Taxonomy" id="691883"/>
    <lineage>
        <taxon>Eukaryota</taxon>
        <taxon>Rotosphaerida</taxon>
        <taxon>Fonticulaceae</taxon>
        <taxon>Fonticula</taxon>
    </lineage>
</organism>
<dbReference type="GeneID" id="20526619"/>
<proteinExistence type="predicted"/>
<gene>
    <name evidence="1" type="ORF">H696_01894</name>
</gene>
<dbReference type="AlphaFoldDB" id="A0A058ZBZ4"/>
<sequence>MSDCGGLLSRFLAAPPGLRDPTADTLPPARLPASVLLAGPPASGRTTMLLNFTMHFLAERPDAVAVWLADAPGALLGLAAASVLHPTETPSPAAADRLRRLDIRYFPRPLDLMRYLALAAYGPGGTWPTGPFLLVLDAGLRRDECPTSSQCLSLALQALEPLQAGAGGGPLVGLLVCLEAAAPHPATGSRGGMFEAAFDACLDVGVPSVDTDDSQPPNEPPGGFSLSLTLGDAFACRTFDIAPDRIVPGPEQ</sequence>
<dbReference type="Gene3D" id="3.40.50.300">
    <property type="entry name" value="P-loop containing nucleotide triphosphate hydrolases"/>
    <property type="match status" value="1"/>
</dbReference>
<dbReference type="EMBL" id="KB932203">
    <property type="protein sequence ID" value="KCV70947.1"/>
    <property type="molecule type" value="Genomic_DNA"/>
</dbReference>
<reference evidence="1" key="1">
    <citation type="submission" date="2013-04" db="EMBL/GenBank/DDBJ databases">
        <title>The Genome Sequence of Fonticula alba ATCC 38817.</title>
        <authorList>
            <consortium name="The Broad Institute Genomics Platform"/>
            <person name="Russ C."/>
            <person name="Cuomo C."/>
            <person name="Burger G."/>
            <person name="Gray M.W."/>
            <person name="Holland P.W.H."/>
            <person name="King N."/>
            <person name="Lang F.B.F."/>
            <person name="Roger A.J."/>
            <person name="Ruiz-Trillo I."/>
            <person name="Brown M."/>
            <person name="Walker B."/>
            <person name="Young S."/>
            <person name="Zeng Q."/>
            <person name="Gargeya S."/>
            <person name="Fitzgerald M."/>
            <person name="Haas B."/>
            <person name="Abouelleil A."/>
            <person name="Allen A.W."/>
            <person name="Alvarado L."/>
            <person name="Arachchi H.M."/>
            <person name="Berlin A.M."/>
            <person name="Chapman S.B."/>
            <person name="Gainer-Dewar J."/>
            <person name="Goldberg J."/>
            <person name="Griggs A."/>
            <person name="Gujja S."/>
            <person name="Hansen M."/>
            <person name="Howarth C."/>
            <person name="Imamovic A."/>
            <person name="Ireland A."/>
            <person name="Larimer J."/>
            <person name="McCowan C."/>
            <person name="Murphy C."/>
            <person name="Pearson M."/>
            <person name="Poon T.W."/>
            <person name="Priest M."/>
            <person name="Roberts A."/>
            <person name="Saif S."/>
            <person name="Shea T."/>
            <person name="Sisk P."/>
            <person name="Sykes S."/>
            <person name="Wortman J."/>
            <person name="Nusbaum C."/>
            <person name="Birren B."/>
        </authorList>
    </citation>
    <scope>NUCLEOTIDE SEQUENCE [LARGE SCALE GENOMIC DNA]</scope>
    <source>
        <strain evidence="1">ATCC 38817</strain>
    </source>
</reference>
<evidence type="ECO:0000313" key="1">
    <source>
        <dbReference type="EMBL" id="KCV70947.1"/>
    </source>
</evidence>
<name>A0A058ZBZ4_FONAL</name>